<dbReference type="GO" id="GO:0030655">
    <property type="term" value="P:beta-lactam antibiotic catabolic process"/>
    <property type="evidence" value="ECO:0007669"/>
    <property type="project" value="InterPro"/>
</dbReference>
<dbReference type="OrthoDB" id="9775096at2"/>
<evidence type="ECO:0000313" key="4">
    <source>
        <dbReference type="EMBL" id="AEC01174.1"/>
    </source>
</evidence>
<reference evidence="4 7" key="2">
    <citation type="submission" date="2011-04" db="EMBL/GenBank/DDBJ databases">
        <title>The complete genome of Selenomonas sputigena DSM 20758.</title>
        <authorList>
            <consortium name="US DOE Joint Genome Institute (JGI-PGF)"/>
            <person name="Lucas S."/>
            <person name="Copeland A."/>
            <person name="Lapidus A."/>
            <person name="Bruce D."/>
            <person name="Goodwin L."/>
            <person name="Pitluck S."/>
            <person name="Peters L."/>
            <person name="Kyrpides N."/>
            <person name="Mavromatis K."/>
            <person name="Ivanova N."/>
            <person name="Ovchinnikova G."/>
            <person name="Teshima H."/>
            <person name="Detter J.C."/>
            <person name="Tapia R."/>
            <person name="Han C."/>
            <person name="Land M."/>
            <person name="Hauser L."/>
            <person name="Markowitz V."/>
            <person name="Cheng J.-F."/>
            <person name="Hugenholtz P."/>
            <person name="Woyke T."/>
            <person name="Wu D."/>
            <person name="Gronow S."/>
            <person name="Wellnitz S."/>
            <person name="Schneider S."/>
            <person name="Klenk H.-P."/>
            <person name="Eisen J.A."/>
        </authorList>
    </citation>
    <scope>NUCLEOTIDE SEQUENCE [LARGE SCALE GENOMIC DNA]</scope>
    <source>
        <strain evidence="4">ATCC 35185</strain>
        <strain evidence="7">ATCC 35185 / DSM 20758 / VPI D19B-28</strain>
    </source>
</reference>
<dbReference type="InterPro" id="IPR045155">
    <property type="entry name" value="Beta-lactam_cat"/>
</dbReference>
<dbReference type="RefSeq" id="WP_006192521.1">
    <property type="nucleotide sequence ID" value="NC_015437.1"/>
</dbReference>
<accession>C9LUU8</accession>
<dbReference type="Proteomes" id="UP000003505">
    <property type="component" value="Unassembled WGS sequence"/>
</dbReference>
<reference evidence="5 6" key="1">
    <citation type="submission" date="2009-09" db="EMBL/GenBank/DDBJ databases">
        <authorList>
            <person name="Weinstock G."/>
            <person name="Sodergren E."/>
            <person name="Clifton S."/>
            <person name="Fulton L."/>
            <person name="Fulton B."/>
            <person name="Courtney L."/>
            <person name="Fronick C."/>
            <person name="Harrison M."/>
            <person name="Strong C."/>
            <person name="Farmer C."/>
            <person name="Delahaunty K."/>
            <person name="Markovic C."/>
            <person name="Hall O."/>
            <person name="Minx P."/>
            <person name="Tomlinson C."/>
            <person name="Mitreva M."/>
            <person name="Nelson J."/>
            <person name="Hou S."/>
            <person name="Wollam A."/>
            <person name="Pepin K.H."/>
            <person name="Johnson M."/>
            <person name="Bhonagiri V."/>
            <person name="Nash W.E."/>
            <person name="Warren W."/>
            <person name="Chinwalla A."/>
            <person name="Mardis E.R."/>
            <person name="Wilson R.K."/>
        </authorList>
    </citation>
    <scope>NUCLEOTIDE SEQUENCE [LARGE SCALE GENOMIC DNA]</scope>
    <source>
        <strain evidence="5">ATCC 35185</strain>
        <strain evidence="6">ATCC 35185 / DSM 20758 / VPI D19B-28</strain>
    </source>
</reference>
<dbReference type="GO" id="GO:0008800">
    <property type="term" value="F:beta-lactamase activity"/>
    <property type="evidence" value="ECO:0007669"/>
    <property type="project" value="InterPro"/>
</dbReference>
<evidence type="ECO:0000256" key="2">
    <source>
        <dbReference type="SAM" id="Phobius"/>
    </source>
</evidence>
<evidence type="ECO:0000313" key="7">
    <source>
        <dbReference type="Proteomes" id="UP000011124"/>
    </source>
</evidence>
<dbReference type="InterPro" id="IPR012338">
    <property type="entry name" value="Beta-lactam/transpept-like"/>
</dbReference>
<sequence>MNARDRKAVLALVLLALGFMFFLLLLAGGLWLLLRESDNEMPSPVPGTEERRLPEAETPQRTEEGRRALVDEVRRLAARGGAKFTVYLADPDDGNAPLIRDADEMRAASMIKVFILACAMEKVKAGELHLDDVLRLEEVDKVGGAGVITGYRAGTVFSVEELLRQMIAESDNTATNMMIDRLGMTEINGYMRAHGYDASRLQRKMMDDAAVKEGRENITSAKDLGTFFLRLYRSECVGEPYDGKMRDMLFAQTDRECFPQALPGARIAHKTGELDRLYADGGILYGEDGRAVILVILADDIERRGRAIEMMREIARRVMQK</sequence>
<feature type="transmembrane region" description="Helical" evidence="2">
    <location>
        <begin position="12"/>
        <end position="34"/>
    </location>
</feature>
<dbReference type="PANTHER" id="PTHR35333">
    <property type="entry name" value="BETA-LACTAMASE"/>
    <property type="match status" value="1"/>
</dbReference>
<dbReference type="EMBL" id="CP002637">
    <property type="protein sequence ID" value="AEC01174.1"/>
    <property type="molecule type" value="Genomic_DNA"/>
</dbReference>
<keyword evidence="2" id="KW-0812">Transmembrane</keyword>
<dbReference type="AlphaFoldDB" id="C9LUU8"/>
<dbReference type="EMBL" id="ACKP02000019">
    <property type="protein sequence ID" value="EEX77364.1"/>
    <property type="molecule type" value="Genomic_DNA"/>
</dbReference>
<protein>
    <recommendedName>
        <fullName evidence="3">Beta-lactamase class A catalytic domain-containing protein</fullName>
    </recommendedName>
</protein>
<keyword evidence="2" id="KW-1133">Transmembrane helix</keyword>
<dbReference type="SUPFAM" id="SSF56601">
    <property type="entry name" value="beta-lactamase/transpeptidase-like"/>
    <property type="match status" value="1"/>
</dbReference>
<dbReference type="Pfam" id="PF13354">
    <property type="entry name" value="Beta-lactamase2"/>
    <property type="match status" value="1"/>
</dbReference>
<feature type="compositionally biased region" description="Basic and acidic residues" evidence="1">
    <location>
        <begin position="48"/>
        <end position="64"/>
    </location>
</feature>
<dbReference type="GO" id="GO:0046677">
    <property type="term" value="P:response to antibiotic"/>
    <property type="evidence" value="ECO:0007669"/>
    <property type="project" value="InterPro"/>
</dbReference>
<gene>
    <name evidence="4" type="ordered locus">Selsp_2228</name>
    <name evidence="5" type="ORF">SELSPUOL_01238</name>
</gene>
<dbReference type="eggNOG" id="COG2367">
    <property type="taxonomic scope" value="Bacteria"/>
</dbReference>
<dbReference type="InterPro" id="IPR000871">
    <property type="entry name" value="Beta-lactam_class-A"/>
</dbReference>
<keyword evidence="2" id="KW-0472">Membrane</keyword>
<dbReference type="Gene3D" id="3.40.710.10">
    <property type="entry name" value="DD-peptidase/beta-lactamase superfamily"/>
    <property type="match status" value="1"/>
</dbReference>
<organism evidence="5 6">
    <name type="scientific">Selenomonas sputigena (strain ATCC 35185 / DSM 20758 / CCUG 44933 / VPI D19B-28)</name>
    <dbReference type="NCBI Taxonomy" id="546271"/>
    <lineage>
        <taxon>Bacteria</taxon>
        <taxon>Bacillati</taxon>
        <taxon>Bacillota</taxon>
        <taxon>Negativicutes</taxon>
        <taxon>Selenomonadales</taxon>
        <taxon>Selenomonadaceae</taxon>
        <taxon>Selenomonas</taxon>
    </lineage>
</organism>
<dbReference type="PANTHER" id="PTHR35333:SF3">
    <property type="entry name" value="BETA-LACTAMASE-TYPE TRANSPEPTIDASE FOLD CONTAINING PROTEIN"/>
    <property type="match status" value="1"/>
</dbReference>
<dbReference type="HOGENOM" id="CLU_031960_9_2_9"/>
<dbReference type="KEGG" id="ssg:Selsp_2228"/>
<dbReference type="STRING" id="546271.Selsp_2228"/>
<feature type="region of interest" description="Disordered" evidence="1">
    <location>
        <begin position="41"/>
        <end position="64"/>
    </location>
</feature>
<proteinExistence type="predicted"/>
<name>C9LUU8_SELS3</name>
<evidence type="ECO:0000313" key="6">
    <source>
        <dbReference type="Proteomes" id="UP000003505"/>
    </source>
</evidence>
<evidence type="ECO:0000313" key="5">
    <source>
        <dbReference type="EMBL" id="EEX77364.1"/>
    </source>
</evidence>
<evidence type="ECO:0000256" key="1">
    <source>
        <dbReference type="SAM" id="MobiDB-lite"/>
    </source>
</evidence>
<keyword evidence="7" id="KW-1185">Reference proteome</keyword>
<dbReference type="Proteomes" id="UP000011124">
    <property type="component" value="Chromosome"/>
</dbReference>
<evidence type="ECO:0000259" key="3">
    <source>
        <dbReference type="Pfam" id="PF13354"/>
    </source>
</evidence>
<feature type="domain" description="Beta-lactamase class A catalytic" evidence="3">
    <location>
        <begin position="86"/>
        <end position="297"/>
    </location>
</feature>